<keyword evidence="6" id="KW-0406">Ion transport</keyword>
<protein>
    <recommendedName>
        <fullName evidence="6">Copper transport protein</fullName>
    </recommendedName>
</protein>
<dbReference type="GO" id="GO:0016020">
    <property type="term" value="C:membrane"/>
    <property type="evidence" value="ECO:0007669"/>
    <property type="project" value="UniProtKB-SubCell"/>
</dbReference>
<gene>
    <name evidence="7" type="primary">CTR3_1</name>
    <name evidence="7" type="ORF">TWF694_001144</name>
</gene>
<keyword evidence="6" id="KW-0813">Transport</keyword>
<accession>A0AAV9XQT2</accession>
<comment type="caution">
    <text evidence="7">The sequence shown here is derived from an EMBL/GenBank/DDBJ whole genome shotgun (WGS) entry which is preliminary data.</text>
</comment>
<dbReference type="PANTHER" id="PTHR12483">
    <property type="entry name" value="SOLUTE CARRIER FAMILY 31 COPPER TRANSPORTERS"/>
    <property type="match status" value="1"/>
</dbReference>
<keyword evidence="8" id="KW-1185">Reference proteome</keyword>
<proteinExistence type="inferred from homology"/>
<dbReference type="GO" id="GO:0005375">
    <property type="term" value="F:copper ion transmembrane transporter activity"/>
    <property type="evidence" value="ECO:0007669"/>
    <property type="project" value="UniProtKB-UniRule"/>
</dbReference>
<evidence type="ECO:0000256" key="2">
    <source>
        <dbReference type="ARBA" id="ARBA00006921"/>
    </source>
</evidence>
<keyword evidence="6" id="KW-0187">Copper transport</keyword>
<comment type="subcellular location">
    <subcellularLocation>
        <location evidence="1 6">Membrane</location>
        <topology evidence="1 6">Multi-pass membrane protein</topology>
    </subcellularLocation>
</comment>
<evidence type="ECO:0000313" key="7">
    <source>
        <dbReference type="EMBL" id="KAK6544449.1"/>
    </source>
</evidence>
<evidence type="ECO:0000256" key="3">
    <source>
        <dbReference type="ARBA" id="ARBA00022692"/>
    </source>
</evidence>
<feature type="transmembrane region" description="Helical" evidence="6">
    <location>
        <begin position="165"/>
        <end position="182"/>
    </location>
</feature>
<keyword evidence="4 6" id="KW-1133">Transmembrane helix</keyword>
<dbReference type="PANTHER" id="PTHR12483:SF73">
    <property type="entry name" value="COPPER TRANSPORT PROTEIN CTR3"/>
    <property type="match status" value="1"/>
</dbReference>
<reference evidence="7 8" key="1">
    <citation type="submission" date="2019-10" db="EMBL/GenBank/DDBJ databases">
        <authorList>
            <person name="Palmer J.M."/>
        </authorList>
    </citation>
    <scope>NUCLEOTIDE SEQUENCE [LARGE SCALE GENOMIC DNA]</scope>
    <source>
        <strain evidence="7 8">TWF694</strain>
    </source>
</reference>
<dbReference type="InterPro" id="IPR007274">
    <property type="entry name" value="Cop_transporter"/>
</dbReference>
<comment type="similarity">
    <text evidence="2 6">Belongs to the copper transporter (Ctr) (TC 1.A.56) family. SLC31A subfamily.</text>
</comment>
<name>A0AAV9XQT2_9PEZI</name>
<feature type="transmembrane region" description="Helical" evidence="6">
    <location>
        <begin position="188"/>
        <end position="206"/>
    </location>
</feature>
<sequence length="223" mass="24146">MNMDNMDMATTTAAMDATMTGMGTAAAATTSAAMSMSMGGGCKISMLWNWYTVNSCFISSTWKVSSEGIFALSCIGVILLVIALELVRRIQREYDRHIIRHAAVLTSCVEESTQIGARKLAEDGSGSVSPVPNRIGGLNAASSRFARFLRPFNVRPTMIQQMVRGLLYMVQFGAAYFVMLLAMYYNGYIIICILIGAFLGFTLFGYDNLAPGGSHQETGTSCC</sequence>
<evidence type="ECO:0000256" key="5">
    <source>
        <dbReference type="ARBA" id="ARBA00023136"/>
    </source>
</evidence>
<dbReference type="AlphaFoldDB" id="A0AAV9XQT2"/>
<feature type="transmembrane region" description="Helical" evidence="6">
    <location>
        <begin position="69"/>
        <end position="87"/>
    </location>
</feature>
<evidence type="ECO:0000256" key="6">
    <source>
        <dbReference type="RuleBase" id="RU367022"/>
    </source>
</evidence>
<evidence type="ECO:0000313" key="8">
    <source>
        <dbReference type="Proteomes" id="UP001365542"/>
    </source>
</evidence>
<dbReference type="Proteomes" id="UP001365542">
    <property type="component" value="Unassembled WGS sequence"/>
</dbReference>
<keyword evidence="5 6" id="KW-0472">Membrane</keyword>
<dbReference type="EMBL" id="JAVHJO010000001">
    <property type="protein sequence ID" value="KAK6544449.1"/>
    <property type="molecule type" value="Genomic_DNA"/>
</dbReference>
<organism evidence="7 8">
    <name type="scientific">Orbilia ellipsospora</name>
    <dbReference type="NCBI Taxonomy" id="2528407"/>
    <lineage>
        <taxon>Eukaryota</taxon>
        <taxon>Fungi</taxon>
        <taxon>Dikarya</taxon>
        <taxon>Ascomycota</taxon>
        <taxon>Pezizomycotina</taxon>
        <taxon>Orbiliomycetes</taxon>
        <taxon>Orbiliales</taxon>
        <taxon>Orbiliaceae</taxon>
        <taxon>Orbilia</taxon>
    </lineage>
</organism>
<evidence type="ECO:0000256" key="4">
    <source>
        <dbReference type="ARBA" id="ARBA00022989"/>
    </source>
</evidence>
<dbReference type="Pfam" id="PF04145">
    <property type="entry name" value="Ctr"/>
    <property type="match status" value="1"/>
</dbReference>
<keyword evidence="6" id="KW-0186">Copper</keyword>
<evidence type="ECO:0000256" key="1">
    <source>
        <dbReference type="ARBA" id="ARBA00004141"/>
    </source>
</evidence>
<keyword evidence="3 6" id="KW-0812">Transmembrane</keyword>